<dbReference type="SUPFAM" id="SSF46785">
    <property type="entry name" value="Winged helix' DNA-binding domain"/>
    <property type="match status" value="1"/>
</dbReference>
<feature type="region of interest" description="Disordered" evidence="7">
    <location>
        <begin position="14"/>
        <end position="44"/>
    </location>
</feature>
<dbReference type="STRING" id="1036181.SAMN05421756_10872"/>
<dbReference type="GO" id="GO:0045892">
    <property type="term" value="P:negative regulation of DNA-templated transcription"/>
    <property type="evidence" value="ECO:0007669"/>
    <property type="project" value="TreeGrafter"/>
</dbReference>
<dbReference type="FunFam" id="1.10.10.10:FF:000056">
    <property type="entry name" value="IclR family transcriptional regulator"/>
    <property type="match status" value="1"/>
</dbReference>
<evidence type="ECO:0000256" key="6">
    <source>
        <dbReference type="ARBA" id="ARBA00070406"/>
    </source>
</evidence>
<dbReference type="Gene3D" id="3.30.450.40">
    <property type="match status" value="1"/>
</dbReference>
<dbReference type="InterPro" id="IPR005471">
    <property type="entry name" value="Tscrpt_reg_IclR_N"/>
</dbReference>
<dbReference type="PANTHER" id="PTHR30136:SF34">
    <property type="entry name" value="TRANSCRIPTIONAL REGULATOR"/>
    <property type="match status" value="1"/>
</dbReference>
<evidence type="ECO:0000256" key="1">
    <source>
        <dbReference type="ARBA" id="ARBA00022798"/>
    </source>
</evidence>
<evidence type="ECO:0000256" key="5">
    <source>
        <dbReference type="ARBA" id="ARBA00058938"/>
    </source>
</evidence>
<feature type="compositionally biased region" description="Pro residues" evidence="7">
    <location>
        <begin position="23"/>
        <end position="33"/>
    </location>
</feature>
<evidence type="ECO:0000259" key="9">
    <source>
        <dbReference type="PROSITE" id="PS51078"/>
    </source>
</evidence>
<dbReference type="Pfam" id="PF09339">
    <property type="entry name" value="HTH_IclR"/>
    <property type="match status" value="1"/>
</dbReference>
<comment type="function">
    <text evidence="5">May be an activator protein for the gylABX operon.</text>
</comment>
<keyword evidence="11" id="KW-1185">Reference proteome</keyword>
<name>A0A1H9KY56_9ACTN</name>
<dbReference type="AlphaFoldDB" id="A0A1H9KY56"/>
<organism evidence="10 11">
    <name type="scientific">Microlunatus flavus</name>
    <dbReference type="NCBI Taxonomy" id="1036181"/>
    <lineage>
        <taxon>Bacteria</taxon>
        <taxon>Bacillati</taxon>
        <taxon>Actinomycetota</taxon>
        <taxon>Actinomycetes</taxon>
        <taxon>Propionibacteriales</taxon>
        <taxon>Propionibacteriaceae</taxon>
        <taxon>Microlunatus</taxon>
    </lineage>
</organism>
<dbReference type="GO" id="GO:0003700">
    <property type="term" value="F:DNA-binding transcription factor activity"/>
    <property type="evidence" value="ECO:0007669"/>
    <property type="project" value="TreeGrafter"/>
</dbReference>
<evidence type="ECO:0000313" key="10">
    <source>
        <dbReference type="EMBL" id="SER04134.1"/>
    </source>
</evidence>
<sequence>MLVGHLSVQRTWGILTRVTPGRQDPPGPGPEPDPASARRGRGDAGPDFIEALARGLDVIRAFGTTGAPASLSDLAQAAGLSRPTTRRILLTLVDLGYVRSDGGLHRLTPRVLELGLAYVSASDLWTLARPHLERLSAATHESCSVAELDGSDIVYVARVAVPKLVALSVGIGTRFPAVVTSLGKVLLAHLPPAQRDAALAEPTRSGVEPARVPARGELLEELARVRDQGWAATDQALAPAVRSVAVPVLDADGRVTCAMNVNAHAMETSMDVLVSQHLPLLREAAAELAADRALLAARPVTTLPRR</sequence>
<dbReference type="InterPro" id="IPR036390">
    <property type="entry name" value="WH_DNA-bd_sf"/>
</dbReference>
<evidence type="ECO:0000313" key="11">
    <source>
        <dbReference type="Proteomes" id="UP000198504"/>
    </source>
</evidence>
<evidence type="ECO:0000256" key="4">
    <source>
        <dbReference type="ARBA" id="ARBA00023163"/>
    </source>
</evidence>
<dbReference type="Proteomes" id="UP000198504">
    <property type="component" value="Unassembled WGS sequence"/>
</dbReference>
<dbReference type="PROSITE" id="PS51078">
    <property type="entry name" value="ICLR_ED"/>
    <property type="match status" value="1"/>
</dbReference>
<evidence type="ECO:0000256" key="3">
    <source>
        <dbReference type="ARBA" id="ARBA00023125"/>
    </source>
</evidence>
<dbReference type="Gene3D" id="1.10.10.10">
    <property type="entry name" value="Winged helix-like DNA-binding domain superfamily/Winged helix DNA-binding domain"/>
    <property type="match status" value="1"/>
</dbReference>
<reference evidence="11" key="1">
    <citation type="submission" date="2016-10" db="EMBL/GenBank/DDBJ databases">
        <authorList>
            <person name="Varghese N."/>
            <person name="Submissions S."/>
        </authorList>
    </citation>
    <scope>NUCLEOTIDE SEQUENCE [LARGE SCALE GENOMIC DNA]</scope>
    <source>
        <strain evidence="11">CGMCC 4.6856</strain>
    </source>
</reference>
<evidence type="ECO:0000256" key="7">
    <source>
        <dbReference type="SAM" id="MobiDB-lite"/>
    </source>
</evidence>
<proteinExistence type="predicted"/>
<dbReference type="SMART" id="SM00346">
    <property type="entry name" value="HTH_ICLR"/>
    <property type="match status" value="1"/>
</dbReference>
<accession>A0A1H9KY56</accession>
<protein>
    <recommendedName>
        <fullName evidence="6">Glycerol operon regulatory protein</fullName>
    </recommendedName>
</protein>
<keyword evidence="3" id="KW-0238">DNA-binding</keyword>
<dbReference type="InterPro" id="IPR050707">
    <property type="entry name" value="HTH_MetabolicPath_Reg"/>
</dbReference>
<evidence type="ECO:0000259" key="8">
    <source>
        <dbReference type="PROSITE" id="PS51077"/>
    </source>
</evidence>
<keyword evidence="1" id="KW-0319">Glycerol metabolism</keyword>
<dbReference type="InterPro" id="IPR036388">
    <property type="entry name" value="WH-like_DNA-bd_sf"/>
</dbReference>
<dbReference type="InterPro" id="IPR014757">
    <property type="entry name" value="Tscrpt_reg_IclR_C"/>
</dbReference>
<dbReference type="Pfam" id="PF01614">
    <property type="entry name" value="IclR_C"/>
    <property type="match status" value="1"/>
</dbReference>
<feature type="domain" description="HTH iclR-type" evidence="8">
    <location>
        <begin position="49"/>
        <end position="109"/>
    </location>
</feature>
<gene>
    <name evidence="10" type="ORF">SAMN05421756_10872</name>
</gene>
<feature type="domain" description="IclR-ED" evidence="9">
    <location>
        <begin position="110"/>
        <end position="294"/>
    </location>
</feature>
<dbReference type="PROSITE" id="PS51077">
    <property type="entry name" value="HTH_ICLR"/>
    <property type="match status" value="1"/>
</dbReference>
<dbReference type="PANTHER" id="PTHR30136">
    <property type="entry name" value="HELIX-TURN-HELIX TRANSCRIPTIONAL REGULATOR, ICLR FAMILY"/>
    <property type="match status" value="1"/>
</dbReference>
<evidence type="ECO:0000256" key="2">
    <source>
        <dbReference type="ARBA" id="ARBA00023015"/>
    </source>
</evidence>
<dbReference type="GO" id="GO:0006071">
    <property type="term" value="P:glycerol metabolic process"/>
    <property type="evidence" value="ECO:0007669"/>
    <property type="project" value="UniProtKB-KW"/>
</dbReference>
<dbReference type="InterPro" id="IPR029016">
    <property type="entry name" value="GAF-like_dom_sf"/>
</dbReference>
<dbReference type="SUPFAM" id="SSF55781">
    <property type="entry name" value="GAF domain-like"/>
    <property type="match status" value="1"/>
</dbReference>
<dbReference type="GO" id="GO:0003677">
    <property type="term" value="F:DNA binding"/>
    <property type="evidence" value="ECO:0007669"/>
    <property type="project" value="UniProtKB-KW"/>
</dbReference>
<dbReference type="EMBL" id="FOFA01000008">
    <property type="protein sequence ID" value="SER04134.1"/>
    <property type="molecule type" value="Genomic_DNA"/>
</dbReference>
<keyword evidence="2" id="KW-0805">Transcription regulation</keyword>
<keyword evidence="4" id="KW-0804">Transcription</keyword>
<dbReference type="OrthoDB" id="9807558at2"/>